<sequence length="1422" mass="154919">MVMVDRVDDGSASAAADMGPFQGHMSQKEFDALGYPKIPDHWTREWMLEQLELEKVDPRVNPNLLLDETHQEFWDNASRKPYAKAILRSEQHWMKRRNVWLRQYEQVELANIVREELASELEACPPSIKRQVMPILKYKITEIALTSSLRLARAQQLPLSEVLQRPDQVHQFQSLRVKLEEGGPQAADQLLEEYSARAKDRMLANANVKQEEERSTPVVVDSDTMAKLMNQAQKLRKDGYIEWHEGAVEEAFRSWCEAEAHLYRKRLPEGDAGNTMVNGLHCILLKNIAQAAIRLGHWSDALRASDDALSIDDEDHKAWFRRACALEGLGRYAEAKTALEHIETLAVGRADRARLVRDVGARRQQIDASEAKHSQTERIAMCRALKQRVFAEESVPELEIKDGPDSVPDQAIQSKSDEDEELQQLEEELLQLEMEQAALNGTAVSSDSPSTSTRFAVGDRVWAREMLADVDAGHGGTVVEVDKDGDIKVLFDGQAEAQLIFSVDFDSLTERPCDSSDPSASSRPGDLCLTHDGASDLLDALLEAYRDPGFQQQIAKLARDVRWDAEAFRWHLPKVALGPQKTSLERFGFEASLAGARAAQEALEAAKAQASARERAGLQKRADDVTRTLFGEMYRIAFPDERSSQKADVQSTVGPFPTASEAFNIVVEAAEVRHLFDSWDVMVEYADGRDVSVPTASVSLSSLRSRQDKSRRPGAAAAAKALCPPCGWQRIWRISCTAEGELHVLWDRHARLHNLPGSPHTSPPTVTGQTSGLPTLPAAVLARILLSCDLTGLCCLAAAAPLFCLGSAEVGEAMPLPFEKGPDRWLSFARASLLWADLLACLHLGSAKVAHRCQQLGRQTRALAASWITGSGEGTAAASFSTYTSATTSEASCAAMCPDAPGLMATGHEHGIRLWGMPEMAKLGVIRTRCPVIALDLGRKGDFLAAIQTGPAWLLCVWDLTLEIAGPGLSAPLWSMNVPSVTPLQFFGASVLVPRTGAGLEMLDASDGASVHTIDLPGCPQAACPCIEPQEWCCEAPRVARTCIILAVGSTLFAIAERGASTHVQGSKASEVFTFAKPQDTPCSQLVSLGASSTEVASSTSDGQVLVWKLVDRTLLGVFPTFTVLDFENLSWSVGKAETVFPSQPTQMLVLEEVLVVASDLGQPSDPSAGCVLTAWHTPTGTKLPHPWHLAGPLEVSASRHSSSPVFLPGRLAGSLGRMALRLMLVVLLDLVDCVLHTPEILRSNATILAMGDSLTAAGYGSVPYGVFLAEMLGVKVEIAGVWGETSENMRHRLASLQGARVLEDLPAVVLLMGGTNDLKDEVPVASTVSNMKAMHELAAGWGAVVGVLAPPRFLKPQVGTARKLSALNNALAELQRTYRFPSFFVNLTTIGTQHLYDGLHFSSDGYLIMAELIARKLWSWL</sequence>
<protein>
    <recommendedName>
        <fullName evidence="2">SGNH hydrolase-type esterase domain-containing protein</fullName>
    </recommendedName>
</protein>
<evidence type="ECO:0000256" key="1">
    <source>
        <dbReference type="SAM" id="MobiDB-lite"/>
    </source>
</evidence>
<keyword evidence="4" id="KW-1185">Reference proteome</keyword>
<name>A0A812UTD4_9DINO</name>
<feature type="region of interest" description="Disordered" evidence="1">
    <location>
        <begin position="396"/>
        <end position="422"/>
    </location>
</feature>
<dbReference type="CDD" id="cd00229">
    <property type="entry name" value="SGNH_hydrolase"/>
    <property type="match status" value="1"/>
</dbReference>
<dbReference type="OrthoDB" id="433738at2759"/>
<evidence type="ECO:0000259" key="2">
    <source>
        <dbReference type="Pfam" id="PF13472"/>
    </source>
</evidence>
<proteinExistence type="predicted"/>
<dbReference type="SUPFAM" id="SSF48452">
    <property type="entry name" value="TPR-like"/>
    <property type="match status" value="1"/>
</dbReference>
<dbReference type="InterPro" id="IPR036514">
    <property type="entry name" value="SGNH_hydro_sf"/>
</dbReference>
<dbReference type="SUPFAM" id="SSF50978">
    <property type="entry name" value="WD40 repeat-like"/>
    <property type="match status" value="1"/>
</dbReference>
<dbReference type="InterPro" id="IPR011990">
    <property type="entry name" value="TPR-like_helical_dom_sf"/>
</dbReference>
<feature type="domain" description="SGNH hydrolase-type esterase" evidence="2">
    <location>
        <begin position="1250"/>
        <end position="1407"/>
    </location>
</feature>
<evidence type="ECO:0000313" key="4">
    <source>
        <dbReference type="Proteomes" id="UP000604046"/>
    </source>
</evidence>
<evidence type="ECO:0000313" key="3">
    <source>
        <dbReference type="EMBL" id="CAE7597972.1"/>
    </source>
</evidence>
<dbReference type="InterPro" id="IPR051532">
    <property type="entry name" value="Ester_Hydrolysis_Enzymes"/>
</dbReference>
<dbReference type="Pfam" id="PF13472">
    <property type="entry name" value="Lipase_GDSL_2"/>
    <property type="match status" value="1"/>
</dbReference>
<dbReference type="SUPFAM" id="SSF52266">
    <property type="entry name" value="SGNH hydrolase"/>
    <property type="match status" value="1"/>
</dbReference>
<dbReference type="Gene3D" id="3.40.50.1110">
    <property type="entry name" value="SGNH hydrolase"/>
    <property type="match status" value="1"/>
</dbReference>
<dbReference type="InterPro" id="IPR036322">
    <property type="entry name" value="WD40_repeat_dom_sf"/>
</dbReference>
<dbReference type="InterPro" id="IPR013830">
    <property type="entry name" value="SGNH_hydro"/>
</dbReference>
<dbReference type="Proteomes" id="UP000604046">
    <property type="component" value="Unassembled WGS sequence"/>
</dbReference>
<feature type="region of interest" description="Disordered" evidence="1">
    <location>
        <begin position="1"/>
        <end position="20"/>
    </location>
</feature>
<dbReference type="EMBL" id="CAJNDS010002789">
    <property type="protein sequence ID" value="CAE7597972.1"/>
    <property type="molecule type" value="Genomic_DNA"/>
</dbReference>
<reference evidence="3" key="1">
    <citation type="submission" date="2021-02" db="EMBL/GenBank/DDBJ databases">
        <authorList>
            <person name="Dougan E. K."/>
            <person name="Rhodes N."/>
            <person name="Thang M."/>
            <person name="Chan C."/>
        </authorList>
    </citation>
    <scope>NUCLEOTIDE SEQUENCE</scope>
</reference>
<comment type="caution">
    <text evidence="3">The sequence shown here is derived from an EMBL/GenBank/DDBJ whole genome shotgun (WGS) entry which is preliminary data.</text>
</comment>
<dbReference type="PANTHER" id="PTHR30383">
    <property type="entry name" value="THIOESTERASE 1/PROTEASE 1/LYSOPHOSPHOLIPASE L1"/>
    <property type="match status" value="1"/>
</dbReference>
<gene>
    <name evidence="3" type="ORF">SNAT2548_LOCUS34023</name>
</gene>
<organism evidence="3 4">
    <name type="scientific">Symbiodinium natans</name>
    <dbReference type="NCBI Taxonomy" id="878477"/>
    <lineage>
        <taxon>Eukaryota</taxon>
        <taxon>Sar</taxon>
        <taxon>Alveolata</taxon>
        <taxon>Dinophyceae</taxon>
        <taxon>Suessiales</taxon>
        <taxon>Symbiodiniaceae</taxon>
        <taxon>Symbiodinium</taxon>
    </lineage>
</organism>
<dbReference type="Gene3D" id="1.25.40.10">
    <property type="entry name" value="Tetratricopeptide repeat domain"/>
    <property type="match status" value="1"/>
</dbReference>
<accession>A0A812UTD4</accession>